<feature type="transmembrane region" description="Helical" evidence="1">
    <location>
        <begin position="197"/>
        <end position="217"/>
    </location>
</feature>
<organism evidence="4 5">
    <name type="scientific">Roseivivax halodurans JCM 10272</name>
    <dbReference type="NCBI Taxonomy" id="1449350"/>
    <lineage>
        <taxon>Bacteria</taxon>
        <taxon>Pseudomonadati</taxon>
        <taxon>Pseudomonadota</taxon>
        <taxon>Alphaproteobacteria</taxon>
        <taxon>Rhodobacterales</taxon>
        <taxon>Roseobacteraceae</taxon>
        <taxon>Roseivivax</taxon>
    </lineage>
</organism>
<sequence length="287" mass="29231">MWRAVALMFIAMSFIPSGDAAAKVLTSEMGYSPVFVAWARFAVGTLAVLPFVPRGTAALFRDWRVWGRGALMACGITSIQIALSTAPIASVFAAFFVGPIVSFVLSAVFLHERVTVLRCALMAVGFAGVLLVVRPGFGAAPGLGFAFLAGLFYGSFLTASRALSGLAPARSLLLTQLVAGAVLLAPGAAFAPQQIGGAASGLLLVSGLFSMAGNLLLLMAYRIGTGSGLAPLVYFQLIAATALGWTIFGDLPDALTWAGLALVIGAGVASARAGRASFGQGAAVRGA</sequence>
<dbReference type="GO" id="GO:0016020">
    <property type="term" value="C:membrane"/>
    <property type="evidence" value="ECO:0007669"/>
    <property type="project" value="InterPro"/>
</dbReference>
<feature type="domain" description="EamA" evidence="3">
    <location>
        <begin position="4"/>
        <end position="133"/>
    </location>
</feature>
<evidence type="ECO:0000259" key="3">
    <source>
        <dbReference type="Pfam" id="PF00892"/>
    </source>
</evidence>
<dbReference type="STRING" id="1449350.OCH239_07390"/>
<feature type="chain" id="PRO_5004977337" evidence="2">
    <location>
        <begin position="23"/>
        <end position="287"/>
    </location>
</feature>
<dbReference type="InterPro" id="IPR000620">
    <property type="entry name" value="EamA_dom"/>
</dbReference>
<keyword evidence="1" id="KW-1133">Transmembrane helix</keyword>
<protein>
    <submittedName>
        <fullName evidence="4">Membrane protein</fullName>
    </submittedName>
</protein>
<feature type="transmembrane region" description="Helical" evidence="1">
    <location>
        <begin position="30"/>
        <end position="53"/>
    </location>
</feature>
<keyword evidence="1" id="KW-0472">Membrane</keyword>
<feature type="transmembrane region" description="Helical" evidence="1">
    <location>
        <begin position="116"/>
        <end position="133"/>
    </location>
</feature>
<evidence type="ECO:0000313" key="4">
    <source>
        <dbReference type="EMBL" id="ETX15988.1"/>
    </source>
</evidence>
<dbReference type="InterPro" id="IPR037185">
    <property type="entry name" value="EmrE-like"/>
</dbReference>
<proteinExistence type="predicted"/>
<feature type="transmembrane region" description="Helical" evidence="1">
    <location>
        <begin position="65"/>
        <end position="83"/>
    </location>
</feature>
<accession>X7ELG8</accession>
<dbReference type="OrthoDB" id="7818056at2"/>
<dbReference type="PANTHER" id="PTHR22911:SF135">
    <property type="entry name" value="BLR4310 PROTEIN"/>
    <property type="match status" value="1"/>
</dbReference>
<dbReference type="Proteomes" id="UP000022447">
    <property type="component" value="Unassembled WGS sequence"/>
</dbReference>
<dbReference type="AlphaFoldDB" id="X7ELG8"/>
<feature type="signal peptide" evidence="2">
    <location>
        <begin position="1"/>
        <end position="22"/>
    </location>
</feature>
<evidence type="ECO:0000256" key="1">
    <source>
        <dbReference type="SAM" id="Phobius"/>
    </source>
</evidence>
<keyword evidence="2" id="KW-0732">Signal</keyword>
<reference evidence="4 5" key="1">
    <citation type="submission" date="2014-01" db="EMBL/GenBank/DDBJ databases">
        <title>Roseivivax halodurans JCM 10272 Genome Sequencing.</title>
        <authorList>
            <person name="Lai Q."/>
            <person name="Li G."/>
            <person name="Shao Z."/>
        </authorList>
    </citation>
    <scope>NUCLEOTIDE SEQUENCE [LARGE SCALE GENOMIC DNA]</scope>
    <source>
        <strain evidence="4 5">JCM 10272</strain>
    </source>
</reference>
<dbReference type="SUPFAM" id="SSF103481">
    <property type="entry name" value="Multidrug resistance efflux transporter EmrE"/>
    <property type="match status" value="2"/>
</dbReference>
<dbReference type="PANTHER" id="PTHR22911">
    <property type="entry name" value="ACYL-MALONYL CONDENSING ENZYME-RELATED"/>
    <property type="match status" value="1"/>
</dbReference>
<feature type="domain" description="EamA" evidence="3">
    <location>
        <begin position="142"/>
        <end position="266"/>
    </location>
</feature>
<feature type="transmembrane region" description="Helical" evidence="1">
    <location>
        <begin position="139"/>
        <end position="159"/>
    </location>
</feature>
<feature type="transmembrane region" description="Helical" evidence="1">
    <location>
        <begin position="89"/>
        <end position="109"/>
    </location>
</feature>
<dbReference type="Gene3D" id="1.10.3730.20">
    <property type="match status" value="1"/>
</dbReference>
<comment type="caution">
    <text evidence="4">The sequence shown here is derived from an EMBL/GenBank/DDBJ whole genome shotgun (WGS) entry which is preliminary data.</text>
</comment>
<dbReference type="PATRIC" id="fig|1449350.3.peg.517"/>
<feature type="transmembrane region" description="Helical" evidence="1">
    <location>
        <begin position="229"/>
        <end position="248"/>
    </location>
</feature>
<feature type="transmembrane region" description="Helical" evidence="1">
    <location>
        <begin position="254"/>
        <end position="271"/>
    </location>
</feature>
<keyword evidence="5" id="KW-1185">Reference proteome</keyword>
<dbReference type="EMBL" id="JALZ01000002">
    <property type="protein sequence ID" value="ETX15988.1"/>
    <property type="molecule type" value="Genomic_DNA"/>
</dbReference>
<evidence type="ECO:0000256" key="2">
    <source>
        <dbReference type="SAM" id="SignalP"/>
    </source>
</evidence>
<gene>
    <name evidence="4" type="ORF">OCH239_07390</name>
</gene>
<name>X7ELG8_9RHOB</name>
<dbReference type="eggNOG" id="COG0697">
    <property type="taxonomic scope" value="Bacteria"/>
</dbReference>
<dbReference type="Pfam" id="PF00892">
    <property type="entry name" value="EamA"/>
    <property type="match status" value="2"/>
</dbReference>
<feature type="transmembrane region" description="Helical" evidence="1">
    <location>
        <begin position="171"/>
        <end position="191"/>
    </location>
</feature>
<keyword evidence="1" id="KW-0812">Transmembrane</keyword>
<evidence type="ECO:0000313" key="5">
    <source>
        <dbReference type="Proteomes" id="UP000022447"/>
    </source>
</evidence>